<feature type="domain" description="Fork-head" evidence="3">
    <location>
        <begin position="33"/>
        <end position="112"/>
    </location>
</feature>
<dbReference type="PROSITE" id="PS50039">
    <property type="entry name" value="FORK_HEAD_3"/>
    <property type="match status" value="1"/>
</dbReference>
<feature type="DNA-binding region" description="Fork-head" evidence="2">
    <location>
        <begin position="33"/>
        <end position="112"/>
    </location>
</feature>
<evidence type="ECO:0000256" key="1">
    <source>
        <dbReference type="ARBA" id="ARBA00023125"/>
    </source>
</evidence>
<dbReference type="OrthoDB" id="5954824at2759"/>
<dbReference type="STRING" id="933852.A0A0C3B688"/>
<dbReference type="PRINTS" id="PR00053">
    <property type="entry name" value="FORKHEAD"/>
</dbReference>
<accession>A0A0C3B688</accession>
<name>A0A0C3B688_SERVB</name>
<dbReference type="PANTHER" id="PTHR11829">
    <property type="entry name" value="FORKHEAD BOX PROTEIN"/>
    <property type="match status" value="1"/>
</dbReference>
<dbReference type="GO" id="GO:0009653">
    <property type="term" value="P:anatomical structure morphogenesis"/>
    <property type="evidence" value="ECO:0007669"/>
    <property type="project" value="TreeGrafter"/>
</dbReference>
<reference evidence="4 5" key="1">
    <citation type="submission" date="2014-04" db="EMBL/GenBank/DDBJ databases">
        <authorList>
            <consortium name="DOE Joint Genome Institute"/>
            <person name="Kuo A."/>
            <person name="Zuccaro A."/>
            <person name="Kohler A."/>
            <person name="Nagy L.G."/>
            <person name="Floudas D."/>
            <person name="Copeland A."/>
            <person name="Barry K.W."/>
            <person name="Cichocki N."/>
            <person name="Veneault-Fourrey C."/>
            <person name="LaButti K."/>
            <person name="Lindquist E.A."/>
            <person name="Lipzen A."/>
            <person name="Lundell T."/>
            <person name="Morin E."/>
            <person name="Murat C."/>
            <person name="Sun H."/>
            <person name="Tunlid A."/>
            <person name="Henrissat B."/>
            <person name="Grigoriev I.V."/>
            <person name="Hibbett D.S."/>
            <person name="Martin F."/>
            <person name="Nordberg H.P."/>
            <person name="Cantor M.N."/>
            <person name="Hua S.X."/>
        </authorList>
    </citation>
    <scope>NUCLEOTIDE SEQUENCE [LARGE SCALE GENOMIC DNA]</scope>
    <source>
        <strain evidence="4 5">MAFF 305830</strain>
    </source>
</reference>
<keyword evidence="1 2" id="KW-0238">DNA-binding</keyword>
<dbReference type="Proteomes" id="UP000054097">
    <property type="component" value="Unassembled WGS sequence"/>
</dbReference>
<gene>
    <name evidence="4" type="ORF">M408DRAFT_70903</name>
</gene>
<dbReference type="HOGENOM" id="CLU_077699_6_2_1"/>
<dbReference type="GO" id="GO:0030154">
    <property type="term" value="P:cell differentiation"/>
    <property type="evidence" value="ECO:0007669"/>
    <property type="project" value="TreeGrafter"/>
</dbReference>
<evidence type="ECO:0000256" key="2">
    <source>
        <dbReference type="PROSITE-ProRule" id="PRU00089"/>
    </source>
</evidence>
<dbReference type="InterPro" id="IPR018122">
    <property type="entry name" value="TF_fork_head_CS_1"/>
</dbReference>
<dbReference type="PROSITE" id="PS00657">
    <property type="entry name" value="FORK_HEAD_1"/>
    <property type="match status" value="1"/>
</dbReference>
<reference evidence="5" key="2">
    <citation type="submission" date="2015-01" db="EMBL/GenBank/DDBJ databases">
        <title>Evolutionary Origins and Diversification of the Mycorrhizal Mutualists.</title>
        <authorList>
            <consortium name="DOE Joint Genome Institute"/>
            <consortium name="Mycorrhizal Genomics Consortium"/>
            <person name="Kohler A."/>
            <person name="Kuo A."/>
            <person name="Nagy L.G."/>
            <person name="Floudas D."/>
            <person name="Copeland A."/>
            <person name="Barry K.W."/>
            <person name="Cichocki N."/>
            <person name="Veneault-Fourrey C."/>
            <person name="LaButti K."/>
            <person name="Lindquist E.A."/>
            <person name="Lipzen A."/>
            <person name="Lundell T."/>
            <person name="Morin E."/>
            <person name="Murat C."/>
            <person name="Riley R."/>
            <person name="Ohm R."/>
            <person name="Sun H."/>
            <person name="Tunlid A."/>
            <person name="Henrissat B."/>
            <person name="Grigoriev I.V."/>
            <person name="Hibbett D.S."/>
            <person name="Martin F."/>
        </authorList>
    </citation>
    <scope>NUCLEOTIDE SEQUENCE [LARGE SCALE GENOMIC DNA]</scope>
    <source>
        <strain evidence="5">MAFF 305830</strain>
    </source>
</reference>
<dbReference type="InterPro" id="IPR036388">
    <property type="entry name" value="WH-like_DNA-bd_sf"/>
</dbReference>
<keyword evidence="2" id="KW-0539">Nucleus</keyword>
<keyword evidence="5" id="KW-1185">Reference proteome</keyword>
<dbReference type="InterPro" id="IPR001766">
    <property type="entry name" value="Fork_head_dom"/>
</dbReference>
<comment type="subcellular location">
    <subcellularLocation>
        <location evidence="2">Nucleus</location>
    </subcellularLocation>
</comment>
<dbReference type="Gene3D" id="1.10.10.10">
    <property type="entry name" value="Winged helix-like DNA-binding domain superfamily/Winged helix DNA-binding domain"/>
    <property type="match status" value="1"/>
</dbReference>
<feature type="non-terminal residue" evidence="4">
    <location>
        <position position="112"/>
    </location>
</feature>
<dbReference type="SUPFAM" id="SSF46785">
    <property type="entry name" value="Winged helix' DNA-binding domain"/>
    <property type="match status" value="1"/>
</dbReference>
<dbReference type="PANTHER" id="PTHR11829:SF343">
    <property type="entry name" value="FORK-HEAD DOMAIN-CONTAINING PROTEIN"/>
    <property type="match status" value="1"/>
</dbReference>
<dbReference type="SMART" id="SM00339">
    <property type="entry name" value="FH"/>
    <property type="match status" value="1"/>
</dbReference>
<evidence type="ECO:0000313" key="4">
    <source>
        <dbReference type="EMBL" id="KIM27644.1"/>
    </source>
</evidence>
<dbReference type="GO" id="GO:0005634">
    <property type="term" value="C:nucleus"/>
    <property type="evidence" value="ECO:0007669"/>
    <property type="project" value="UniProtKB-SubCell"/>
</dbReference>
<dbReference type="EMBL" id="KN824297">
    <property type="protein sequence ID" value="KIM27644.1"/>
    <property type="molecule type" value="Genomic_DNA"/>
</dbReference>
<dbReference type="Pfam" id="PF00250">
    <property type="entry name" value="Forkhead"/>
    <property type="match status" value="1"/>
</dbReference>
<evidence type="ECO:0000259" key="3">
    <source>
        <dbReference type="PROSITE" id="PS50039"/>
    </source>
</evidence>
<dbReference type="AlphaFoldDB" id="A0A0C3B688"/>
<proteinExistence type="predicted"/>
<dbReference type="InterPro" id="IPR036390">
    <property type="entry name" value="WH_DNA-bd_sf"/>
</dbReference>
<protein>
    <recommendedName>
        <fullName evidence="3">Fork-head domain-containing protein</fullName>
    </recommendedName>
</protein>
<dbReference type="GO" id="GO:0000978">
    <property type="term" value="F:RNA polymerase II cis-regulatory region sequence-specific DNA binding"/>
    <property type="evidence" value="ECO:0007669"/>
    <property type="project" value="TreeGrafter"/>
</dbReference>
<dbReference type="CDD" id="cd00059">
    <property type="entry name" value="FH_FOX"/>
    <property type="match status" value="1"/>
</dbReference>
<dbReference type="InterPro" id="IPR050211">
    <property type="entry name" value="FOX_domain-containing"/>
</dbReference>
<sequence length="112" mass="12188">MHGSGGGGQSVSSASASAPLSLDSLPSYPPDQKPPFSYPVLIRLAILGSPQKRLLLSQIYSAIEEKFPWYRDSAPKAWKASVRHCLSLNKEFVRMQRAVEDPGVGCGGWWSV</sequence>
<evidence type="ECO:0000313" key="5">
    <source>
        <dbReference type="Proteomes" id="UP000054097"/>
    </source>
</evidence>
<organism evidence="4 5">
    <name type="scientific">Serendipita vermifera MAFF 305830</name>
    <dbReference type="NCBI Taxonomy" id="933852"/>
    <lineage>
        <taxon>Eukaryota</taxon>
        <taxon>Fungi</taxon>
        <taxon>Dikarya</taxon>
        <taxon>Basidiomycota</taxon>
        <taxon>Agaricomycotina</taxon>
        <taxon>Agaricomycetes</taxon>
        <taxon>Sebacinales</taxon>
        <taxon>Serendipitaceae</taxon>
        <taxon>Serendipita</taxon>
    </lineage>
</organism>
<dbReference type="GO" id="GO:0000981">
    <property type="term" value="F:DNA-binding transcription factor activity, RNA polymerase II-specific"/>
    <property type="evidence" value="ECO:0007669"/>
    <property type="project" value="TreeGrafter"/>
</dbReference>